<name>X1UB56_9ZZZZ</name>
<dbReference type="AlphaFoldDB" id="X1UB56"/>
<evidence type="ECO:0000313" key="1">
    <source>
        <dbReference type="EMBL" id="GAI97090.1"/>
    </source>
</evidence>
<protein>
    <submittedName>
        <fullName evidence="1">Uncharacterized protein</fullName>
    </submittedName>
</protein>
<accession>X1UB56</accession>
<proteinExistence type="predicted"/>
<comment type="caution">
    <text evidence="1">The sequence shown here is derived from an EMBL/GenBank/DDBJ whole genome shotgun (WGS) entry which is preliminary data.</text>
</comment>
<gene>
    <name evidence="1" type="ORF">S12H4_33266</name>
</gene>
<reference evidence="1" key="1">
    <citation type="journal article" date="2014" name="Front. Microbiol.">
        <title>High frequency of phylogenetically diverse reductive dehalogenase-homologous genes in deep subseafloor sedimentary metagenomes.</title>
        <authorList>
            <person name="Kawai M."/>
            <person name="Futagami T."/>
            <person name="Toyoda A."/>
            <person name="Takaki Y."/>
            <person name="Nishi S."/>
            <person name="Hori S."/>
            <person name="Arai W."/>
            <person name="Tsubouchi T."/>
            <person name="Morono Y."/>
            <person name="Uchiyama I."/>
            <person name="Ito T."/>
            <person name="Fujiyama A."/>
            <person name="Inagaki F."/>
            <person name="Takami H."/>
        </authorList>
    </citation>
    <scope>NUCLEOTIDE SEQUENCE</scope>
    <source>
        <strain evidence="1">Expedition CK06-06</strain>
    </source>
</reference>
<dbReference type="EMBL" id="BARW01019592">
    <property type="protein sequence ID" value="GAI97090.1"/>
    <property type="molecule type" value="Genomic_DNA"/>
</dbReference>
<sequence>MIEVAGCDSREKAGKFVGAGVFWLSSGKEKKVI</sequence>
<organism evidence="1">
    <name type="scientific">marine sediment metagenome</name>
    <dbReference type="NCBI Taxonomy" id="412755"/>
    <lineage>
        <taxon>unclassified sequences</taxon>
        <taxon>metagenomes</taxon>
        <taxon>ecological metagenomes</taxon>
    </lineage>
</organism>
<feature type="non-terminal residue" evidence="1">
    <location>
        <position position="33"/>
    </location>
</feature>